<dbReference type="Gene3D" id="1.10.287.3510">
    <property type="match status" value="1"/>
</dbReference>
<evidence type="ECO:0008006" key="8">
    <source>
        <dbReference type="Google" id="ProtNLM"/>
    </source>
</evidence>
<feature type="transmembrane region" description="Helical" evidence="5">
    <location>
        <begin position="31"/>
        <end position="50"/>
    </location>
</feature>
<evidence type="ECO:0000313" key="6">
    <source>
        <dbReference type="EMBL" id="CUS02146.2"/>
    </source>
</evidence>
<keyword evidence="7" id="KW-1185">Reference proteome</keyword>
<evidence type="ECO:0000256" key="5">
    <source>
        <dbReference type="SAM" id="Phobius"/>
    </source>
</evidence>
<dbReference type="KEGG" id="pbf:CFX0092_A0265"/>
<sequence>MTLLQLSFLGIILLLAIGLYALLVSRHLIKVIIALQIMVKAAILALVVAGEAVGRIHLAQSIAMTVIVVDTIAAVLALALVVQIKRRTGSLDTAELATLRH</sequence>
<organism evidence="6 7">
    <name type="scientific">Candidatus Promineifilum breve</name>
    <dbReference type="NCBI Taxonomy" id="1806508"/>
    <lineage>
        <taxon>Bacteria</taxon>
        <taxon>Bacillati</taxon>
        <taxon>Chloroflexota</taxon>
        <taxon>Ardenticatenia</taxon>
        <taxon>Candidatus Promineifilales</taxon>
        <taxon>Candidatus Promineifilaceae</taxon>
        <taxon>Candidatus Promineifilum</taxon>
    </lineage>
</organism>
<reference evidence="6" key="1">
    <citation type="submission" date="2016-01" db="EMBL/GenBank/DDBJ databases">
        <authorList>
            <person name="Mcilroy J.S."/>
            <person name="Karst M S."/>
            <person name="Albertsen M."/>
        </authorList>
    </citation>
    <scope>NUCLEOTIDE SEQUENCE</scope>
    <source>
        <strain evidence="6">Cfx-K</strain>
    </source>
</reference>
<dbReference type="RefSeq" id="WP_095041795.1">
    <property type="nucleotide sequence ID" value="NZ_LN890655.1"/>
</dbReference>
<evidence type="ECO:0000256" key="3">
    <source>
        <dbReference type="ARBA" id="ARBA00022989"/>
    </source>
</evidence>
<evidence type="ECO:0000256" key="2">
    <source>
        <dbReference type="ARBA" id="ARBA00022692"/>
    </source>
</evidence>
<dbReference type="GO" id="GO:0016020">
    <property type="term" value="C:membrane"/>
    <property type="evidence" value="ECO:0007669"/>
    <property type="project" value="UniProtKB-SubCell"/>
</dbReference>
<feature type="transmembrane region" description="Helical" evidence="5">
    <location>
        <begin position="62"/>
        <end position="82"/>
    </location>
</feature>
<dbReference type="InterPro" id="IPR039428">
    <property type="entry name" value="NUOK/Mnh_C1-like"/>
</dbReference>
<protein>
    <recommendedName>
        <fullName evidence="8">NADH-quinone oxidoreductase subunit K</fullName>
    </recommendedName>
</protein>
<feature type="transmembrane region" description="Helical" evidence="5">
    <location>
        <begin position="6"/>
        <end position="24"/>
    </location>
</feature>
<name>A0A160SY42_9CHLR</name>
<keyword evidence="2 5" id="KW-0812">Transmembrane</keyword>
<gene>
    <name evidence="6" type="ORF">CFX0092_A0265</name>
</gene>
<keyword evidence="3 5" id="KW-1133">Transmembrane helix</keyword>
<keyword evidence="4 5" id="KW-0472">Membrane</keyword>
<dbReference type="Pfam" id="PF00420">
    <property type="entry name" value="Oxidored_q2"/>
    <property type="match status" value="1"/>
</dbReference>
<comment type="subcellular location">
    <subcellularLocation>
        <location evidence="1">Membrane</location>
        <topology evidence="1">Multi-pass membrane protein</topology>
    </subcellularLocation>
</comment>
<dbReference type="EMBL" id="LN890655">
    <property type="protein sequence ID" value="CUS02146.2"/>
    <property type="molecule type" value="Genomic_DNA"/>
</dbReference>
<evidence type="ECO:0000256" key="4">
    <source>
        <dbReference type="ARBA" id="ARBA00023136"/>
    </source>
</evidence>
<dbReference type="Proteomes" id="UP000215027">
    <property type="component" value="Chromosome I"/>
</dbReference>
<evidence type="ECO:0000256" key="1">
    <source>
        <dbReference type="ARBA" id="ARBA00004141"/>
    </source>
</evidence>
<accession>A0A160SY42</accession>
<proteinExistence type="predicted"/>
<dbReference type="AlphaFoldDB" id="A0A160SY42"/>
<evidence type="ECO:0000313" key="7">
    <source>
        <dbReference type="Proteomes" id="UP000215027"/>
    </source>
</evidence>